<proteinExistence type="predicted"/>
<keyword evidence="2" id="KW-0285">Flavoprotein</keyword>
<accession>A0A286GGU5</accession>
<dbReference type="OrthoDB" id="8670884at2"/>
<dbReference type="GO" id="GO:0004368">
    <property type="term" value="F:glycerol-3-phosphate dehydrogenase (quinone) activity"/>
    <property type="evidence" value="ECO:0007669"/>
    <property type="project" value="InterPro"/>
</dbReference>
<evidence type="ECO:0000256" key="4">
    <source>
        <dbReference type="ARBA" id="ARBA00023002"/>
    </source>
</evidence>
<dbReference type="Gene3D" id="3.30.9.10">
    <property type="entry name" value="D-Amino Acid Oxidase, subunit A, domain 2"/>
    <property type="match status" value="1"/>
</dbReference>
<dbReference type="GO" id="GO:0016709">
    <property type="term" value="F:oxidoreductase activity, acting on paired donors, with incorporation or reduction of molecular oxygen, NAD(P)H as one donor, and incorporation of one atom of oxygen"/>
    <property type="evidence" value="ECO:0007669"/>
    <property type="project" value="UniProtKB-ARBA"/>
</dbReference>
<evidence type="ECO:0000313" key="6">
    <source>
        <dbReference type="EMBL" id="SOD94755.1"/>
    </source>
</evidence>
<evidence type="ECO:0000256" key="2">
    <source>
        <dbReference type="ARBA" id="ARBA00022630"/>
    </source>
</evidence>
<feature type="domain" description="FAD-binding" evidence="5">
    <location>
        <begin position="6"/>
        <end position="352"/>
    </location>
</feature>
<keyword evidence="3" id="KW-0274">FAD</keyword>
<gene>
    <name evidence="6" type="ORF">SAMN06272739_0982</name>
</gene>
<dbReference type="GO" id="GO:0006072">
    <property type="term" value="P:glycerol-3-phosphate metabolic process"/>
    <property type="evidence" value="ECO:0007669"/>
    <property type="project" value="InterPro"/>
</dbReference>
<reference evidence="7" key="1">
    <citation type="submission" date="2017-09" db="EMBL/GenBank/DDBJ databases">
        <authorList>
            <person name="Varghese N."/>
            <person name="Submissions S."/>
        </authorList>
    </citation>
    <scope>NUCLEOTIDE SEQUENCE [LARGE SCALE GENOMIC DNA]</scope>
    <source>
        <strain evidence="7">DSM 44270</strain>
    </source>
</reference>
<dbReference type="InterPro" id="IPR050641">
    <property type="entry name" value="RIFMO-like"/>
</dbReference>
<dbReference type="Gene3D" id="3.40.30.120">
    <property type="match status" value="1"/>
</dbReference>
<dbReference type="RefSeq" id="WP_097182714.1">
    <property type="nucleotide sequence ID" value="NZ_OCNK01000001.1"/>
</dbReference>
<dbReference type="EMBL" id="OCNK01000001">
    <property type="protein sequence ID" value="SOD94755.1"/>
    <property type="molecule type" value="Genomic_DNA"/>
</dbReference>
<name>A0A286GGU5_9ACTN</name>
<dbReference type="Pfam" id="PF01494">
    <property type="entry name" value="FAD_binding_3"/>
    <property type="match status" value="1"/>
</dbReference>
<dbReference type="GO" id="GO:0071949">
    <property type="term" value="F:FAD binding"/>
    <property type="evidence" value="ECO:0007669"/>
    <property type="project" value="InterPro"/>
</dbReference>
<dbReference type="PANTHER" id="PTHR43004">
    <property type="entry name" value="TRK SYSTEM POTASSIUM UPTAKE PROTEIN"/>
    <property type="match status" value="1"/>
</dbReference>
<organism evidence="6 7">
    <name type="scientific">Blastococcus haudaquaticus</name>
    <dbReference type="NCBI Taxonomy" id="1938745"/>
    <lineage>
        <taxon>Bacteria</taxon>
        <taxon>Bacillati</taxon>
        <taxon>Actinomycetota</taxon>
        <taxon>Actinomycetes</taxon>
        <taxon>Geodermatophilales</taxon>
        <taxon>Geodermatophilaceae</taxon>
        <taxon>Blastococcus</taxon>
    </lineage>
</organism>
<dbReference type="InterPro" id="IPR036188">
    <property type="entry name" value="FAD/NAD-bd_sf"/>
</dbReference>
<dbReference type="Gene3D" id="3.50.50.60">
    <property type="entry name" value="FAD/NAD(P)-binding domain"/>
    <property type="match status" value="1"/>
</dbReference>
<dbReference type="Proteomes" id="UP000219482">
    <property type="component" value="Unassembled WGS sequence"/>
</dbReference>
<dbReference type="SUPFAM" id="SSF51905">
    <property type="entry name" value="FAD/NAD(P)-binding domain"/>
    <property type="match status" value="1"/>
</dbReference>
<keyword evidence="7" id="KW-1185">Reference proteome</keyword>
<dbReference type="PRINTS" id="PR00420">
    <property type="entry name" value="RNGMNOXGNASE"/>
</dbReference>
<comment type="cofactor">
    <cofactor evidence="1">
        <name>FAD</name>
        <dbReference type="ChEBI" id="CHEBI:57692"/>
    </cofactor>
</comment>
<evidence type="ECO:0000256" key="1">
    <source>
        <dbReference type="ARBA" id="ARBA00001974"/>
    </source>
</evidence>
<dbReference type="Pfam" id="PF21274">
    <property type="entry name" value="Rng_hyd_C"/>
    <property type="match status" value="1"/>
</dbReference>
<evidence type="ECO:0000313" key="7">
    <source>
        <dbReference type="Proteomes" id="UP000219482"/>
    </source>
</evidence>
<dbReference type="InterPro" id="IPR000447">
    <property type="entry name" value="G3P_DH_FAD-dep"/>
</dbReference>
<keyword evidence="4" id="KW-0560">Oxidoreductase</keyword>
<dbReference type="AlphaFoldDB" id="A0A286GGU5"/>
<dbReference type="InterPro" id="IPR002938">
    <property type="entry name" value="FAD-bd"/>
</dbReference>
<evidence type="ECO:0000256" key="3">
    <source>
        <dbReference type="ARBA" id="ARBA00022827"/>
    </source>
</evidence>
<evidence type="ECO:0000259" key="5">
    <source>
        <dbReference type="Pfam" id="PF01494"/>
    </source>
</evidence>
<protein>
    <submittedName>
        <fullName evidence="6">2-polyprenyl-6-methoxyphenol hydroxylase</fullName>
    </submittedName>
</protein>
<sequence>MTERPQVIIVGGGPVGVGLALDLGLRGIRCVVVERRTELSSIPKGQGLSQRTMEHAARWGVADQLRAARTMPEGHPIGQVTVYDNLLGEFWSAPPARELVQDYYAQANERLPQYRTEEVLRRKLAEVPGVELRLGWKATELEQDDTGVRVTVVRDGRHEVLEAAYVVGCDGGHSVVREQADIERSGTDWDELVALVVFRSPELHEALSRFPDRSTYRVMHPDLKGYWMFFGRVDVGAEFFFHAPVAPGTTADGPEIVELLHRAAGFPFPLEIDHVGFWDLRVQVAHRYRAERAFIAGDAAHTHPPYGGFGLNNGLEDAANLGWKLAAALQGWGGDALLDSYSLERQPVFRDVGEDIIGGWIRDDRAMLEKYRPEDDPEEFARAFEEAARGFGRRLRSFEPHYEGSPVVFGPPGAVSSAHGEHTFTARTGHHLPPRRLSSGRPVFEELGAGFTLLALDADDSTVSDFEEAARSRGVPLTVIRDAPAGETADYGQRLILVRPDQFVAWTDKGSPVDAEQVLTRVTGAS</sequence>
<dbReference type="PROSITE" id="PS00977">
    <property type="entry name" value="FAD_G3PDH_1"/>
    <property type="match status" value="1"/>
</dbReference>
<dbReference type="PANTHER" id="PTHR43004:SF19">
    <property type="entry name" value="BINDING MONOOXYGENASE, PUTATIVE (JCVI)-RELATED"/>
    <property type="match status" value="1"/>
</dbReference>